<dbReference type="RefSeq" id="WP_161939441.1">
    <property type="nucleotide sequence ID" value="NZ_LWLG01000001.1"/>
</dbReference>
<evidence type="ECO:0000256" key="4">
    <source>
        <dbReference type="ARBA" id="ARBA00023049"/>
    </source>
</evidence>
<sequence>MYEIRLNKIKQWLKRHKFDGILISSPENRRYLSGYTPQDVSITESAGFLLITTSEAFILTDPRYQEEAQNLSLFEPVIYRKGLARALSSLAERLKIKGLLYEENYLSCGRLKALKKVLPKVEFSGVSGVIEKWREVKDQEEMRLLEKARELALEIFRILSKEIQPGRTEKEIAWRITELSHRLGEGPSFPPIVASGPNAARPHAEPEDKPLRSGEVVIVDLGVKYRGYCSDLTRTFFLGRVPERLREAHHLVKEAQRLAQPHMKPGLKIREADRKVRAFFQKAGVLQNYLHSLGHGLGLAVHEAPAVSFRSRRKFKVGQVVTLEPGLYFPGLGGVREEEMVFIR</sequence>
<keyword evidence="4" id="KW-0482">Metalloprotease</keyword>
<dbReference type="GO" id="GO:0046872">
    <property type="term" value="F:metal ion binding"/>
    <property type="evidence" value="ECO:0007669"/>
    <property type="project" value="UniProtKB-KW"/>
</dbReference>
<dbReference type="InterPro" id="IPR000587">
    <property type="entry name" value="Creatinase_N"/>
</dbReference>
<evidence type="ECO:0000256" key="1">
    <source>
        <dbReference type="ARBA" id="ARBA00022670"/>
    </source>
</evidence>
<dbReference type="PATRIC" id="fig|999894.6.peg.4"/>
<keyword evidence="9" id="KW-1185">Reference proteome</keyword>
<dbReference type="Gene3D" id="3.40.350.10">
    <property type="entry name" value="Creatinase/prolidase N-terminal domain"/>
    <property type="match status" value="1"/>
</dbReference>
<dbReference type="GO" id="GO:0008237">
    <property type="term" value="F:metallopeptidase activity"/>
    <property type="evidence" value="ECO:0007669"/>
    <property type="project" value="UniProtKB-KW"/>
</dbReference>
<dbReference type="Pfam" id="PF00557">
    <property type="entry name" value="Peptidase_M24"/>
    <property type="match status" value="1"/>
</dbReference>
<evidence type="ECO:0000256" key="5">
    <source>
        <dbReference type="RuleBase" id="RU000590"/>
    </source>
</evidence>
<reference evidence="8 9" key="1">
    <citation type="submission" date="2016-04" db="EMBL/GenBank/DDBJ databases">
        <title>Genome analysis of Thermosulfurimonas dismutans, the first thermophilic sulfur-disproportionating bacterium of the phylum Thermodesulfobacteria.</title>
        <authorList>
            <person name="Mardanov A.V."/>
            <person name="Beletsky A.V."/>
            <person name="Kadnikov V.V."/>
            <person name="Slobodkin A.I."/>
            <person name="Ravin N.V."/>
        </authorList>
    </citation>
    <scope>NUCLEOTIDE SEQUENCE [LARGE SCALE GENOMIC DNA]</scope>
    <source>
        <strain evidence="8 9">S95</strain>
    </source>
</reference>
<dbReference type="PANTHER" id="PTHR46112">
    <property type="entry name" value="AMINOPEPTIDASE"/>
    <property type="match status" value="1"/>
</dbReference>
<evidence type="ECO:0000259" key="6">
    <source>
        <dbReference type="Pfam" id="PF00557"/>
    </source>
</evidence>
<keyword evidence="8" id="KW-0031">Aminopeptidase</keyword>
<keyword evidence="2 5" id="KW-0479">Metal-binding</keyword>
<dbReference type="Pfam" id="PF01321">
    <property type="entry name" value="Creatinase_N"/>
    <property type="match status" value="1"/>
</dbReference>
<dbReference type="Proteomes" id="UP000078390">
    <property type="component" value="Unassembled WGS sequence"/>
</dbReference>
<dbReference type="Gene3D" id="3.90.230.10">
    <property type="entry name" value="Creatinase/methionine aminopeptidase superfamily"/>
    <property type="match status" value="1"/>
</dbReference>
<keyword evidence="3" id="KW-0378">Hydrolase</keyword>
<dbReference type="EMBL" id="LWLG01000001">
    <property type="protein sequence ID" value="OAQ21486.1"/>
    <property type="molecule type" value="Genomic_DNA"/>
</dbReference>
<dbReference type="InterPro" id="IPR036005">
    <property type="entry name" value="Creatinase/aminopeptidase-like"/>
</dbReference>
<dbReference type="SUPFAM" id="SSF55920">
    <property type="entry name" value="Creatinase/aminopeptidase"/>
    <property type="match status" value="1"/>
</dbReference>
<dbReference type="InterPro" id="IPR029149">
    <property type="entry name" value="Creatin/AminoP/Spt16_N"/>
</dbReference>
<dbReference type="AlphaFoldDB" id="A0A179D619"/>
<dbReference type="InterPro" id="IPR050659">
    <property type="entry name" value="Peptidase_M24B"/>
</dbReference>
<evidence type="ECO:0000256" key="3">
    <source>
        <dbReference type="ARBA" id="ARBA00022801"/>
    </source>
</evidence>
<organism evidence="8 9">
    <name type="scientific">Thermosulfurimonas dismutans</name>
    <dbReference type="NCBI Taxonomy" id="999894"/>
    <lineage>
        <taxon>Bacteria</taxon>
        <taxon>Pseudomonadati</taxon>
        <taxon>Thermodesulfobacteriota</taxon>
        <taxon>Thermodesulfobacteria</taxon>
        <taxon>Thermodesulfobacteriales</taxon>
        <taxon>Thermodesulfobacteriaceae</taxon>
        <taxon>Thermosulfurimonas</taxon>
    </lineage>
</organism>
<dbReference type="InterPro" id="IPR001131">
    <property type="entry name" value="Peptidase_M24B_aminopep-P_CS"/>
</dbReference>
<dbReference type="InterPro" id="IPR000994">
    <property type="entry name" value="Pept_M24"/>
</dbReference>
<dbReference type="PROSITE" id="PS00491">
    <property type="entry name" value="PROLINE_PEPTIDASE"/>
    <property type="match status" value="1"/>
</dbReference>
<feature type="domain" description="Creatinase N-terminal" evidence="7">
    <location>
        <begin position="5"/>
        <end position="136"/>
    </location>
</feature>
<evidence type="ECO:0000259" key="7">
    <source>
        <dbReference type="Pfam" id="PF01321"/>
    </source>
</evidence>
<evidence type="ECO:0000313" key="8">
    <source>
        <dbReference type="EMBL" id="OAQ21486.1"/>
    </source>
</evidence>
<accession>A0A179D619</accession>
<evidence type="ECO:0000256" key="2">
    <source>
        <dbReference type="ARBA" id="ARBA00022723"/>
    </source>
</evidence>
<comment type="similarity">
    <text evidence="5">Belongs to the peptidase M24B family.</text>
</comment>
<dbReference type="PANTHER" id="PTHR46112:SF3">
    <property type="entry name" value="AMINOPEPTIDASE YPDF"/>
    <property type="match status" value="1"/>
</dbReference>
<name>A0A179D619_9BACT</name>
<comment type="caution">
    <text evidence="8">The sequence shown here is derived from an EMBL/GenBank/DDBJ whole genome shotgun (WGS) entry which is preliminary data.</text>
</comment>
<protein>
    <submittedName>
        <fullName evidence="8">Aminopeptidase</fullName>
    </submittedName>
</protein>
<evidence type="ECO:0000313" key="9">
    <source>
        <dbReference type="Proteomes" id="UP000078390"/>
    </source>
</evidence>
<dbReference type="GO" id="GO:0004177">
    <property type="term" value="F:aminopeptidase activity"/>
    <property type="evidence" value="ECO:0007669"/>
    <property type="project" value="UniProtKB-KW"/>
</dbReference>
<keyword evidence="1" id="KW-0645">Protease</keyword>
<dbReference type="GO" id="GO:0006508">
    <property type="term" value="P:proteolysis"/>
    <property type="evidence" value="ECO:0007669"/>
    <property type="project" value="UniProtKB-KW"/>
</dbReference>
<proteinExistence type="inferred from homology"/>
<feature type="domain" description="Peptidase M24" evidence="6">
    <location>
        <begin position="144"/>
        <end position="343"/>
    </location>
</feature>
<dbReference type="SUPFAM" id="SSF53092">
    <property type="entry name" value="Creatinase/prolidase N-terminal domain"/>
    <property type="match status" value="1"/>
</dbReference>
<gene>
    <name evidence="8" type="ORF">TDIS_0004</name>
</gene>
<dbReference type="STRING" id="999894.TDIS_0004"/>